<dbReference type="EMBL" id="DS113236">
    <property type="protein sequence ID" value="EAY16985.1"/>
    <property type="molecule type" value="Genomic_DNA"/>
</dbReference>
<sequence length="517" mass="60663">MEPSHGYDNVTREYKITLNPVLKGIFDEIHLSENLSDIDFNKKQAVYCNLSLLQETLQNTSNINIHFKIYIKDEYKKVIKITNFSKLRHVVNIYSQFRNRILISDDFYFTALTIENVELVNDSRINAKKLDVRNSFIHKNVTIKSSFAYLRNSSILCNIKKIKTTHFFTNSSDVQINKNELIDSNNVLNNPYYSNIWVTNNVTINYKSPCKVLSFNVKGNSSYVNSDIQINRLNITVEKYPMIYLNVDNFPKFADFYVHKLFIYDKTEFSRDTCLRLCYRTEIYSENKRLVQFKSFILYDTGSLKSSELILKTDVFNVSSKDSYIKCDINATCLSVDSICLTNINEVKGVKYIDIHYSFLKIGYLHINKLLIEDKLHIRFYNLEESDQFYNDDDWDDFMIDFICIDYFDVDLNNISSEFISPHWDFNGSTRLFESEIYSRNNMTCISIKRRNNNPNEPDESNVNHLKTIHIILIVFGSISMLLICISLIFYFIKIKRSKIKKFISEDLISTTSLVSL</sequence>
<dbReference type="Proteomes" id="UP000001542">
    <property type="component" value="Unassembled WGS sequence"/>
</dbReference>
<feature type="transmembrane region" description="Helical" evidence="1">
    <location>
        <begin position="471"/>
        <end position="493"/>
    </location>
</feature>
<keyword evidence="1" id="KW-0812">Transmembrane</keyword>
<accession>A2DRM2</accession>
<evidence type="ECO:0000313" key="3">
    <source>
        <dbReference type="Proteomes" id="UP000001542"/>
    </source>
</evidence>
<dbReference type="RefSeq" id="XP_001329208.1">
    <property type="nucleotide sequence ID" value="XM_001329173.1"/>
</dbReference>
<evidence type="ECO:0000256" key="1">
    <source>
        <dbReference type="SAM" id="Phobius"/>
    </source>
</evidence>
<protein>
    <recommendedName>
        <fullName evidence="4">Surface antigen BspA-like</fullName>
    </recommendedName>
</protein>
<organism evidence="2 3">
    <name type="scientific">Trichomonas vaginalis (strain ATCC PRA-98 / G3)</name>
    <dbReference type="NCBI Taxonomy" id="412133"/>
    <lineage>
        <taxon>Eukaryota</taxon>
        <taxon>Metamonada</taxon>
        <taxon>Parabasalia</taxon>
        <taxon>Trichomonadida</taxon>
        <taxon>Trichomonadidae</taxon>
        <taxon>Trichomonas</taxon>
    </lineage>
</organism>
<dbReference type="VEuPathDB" id="TrichDB:TVAG_281020"/>
<keyword evidence="1" id="KW-1133">Transmembrane helix</keyword>
<dbReference type="VEuPathDB" id="TrichDB:TVAGG3_0696710"/>
<reference evidence="2" key="2">
    <citation type="journal article" date="2007" name="Science">
        <title>Draft genome sequence of the sexually transmitted pathogen Trichomonas vaginalis.</title>
        <authorList>
            <person name="Carlton J.M."/>
            <person name="Hirt R.P."/>
            <person name="Silva J.C."/>
            <person name="Delcher A.L."/>
            <person name="Schatz M."/>
            <person name="Zhao Q."/>
            <person name="Wortman J.R."/>
            <person name="Bidwell S.L."/>
            <person name="Alsmark U.C.M."/>
            <person name="Besteiro S."/>
            <person name="Sicheritz-Ponten T."/>
            <person name="Noel C.J."/>
            <person name="Dacks J.B."/>
            <person name="Foster P.G."/>
            <person name="Simillion C."/>
            <person name="Van de Peer Y."/>
            <person name="Miranda-Saavedra D."/>
            <person name="Barton G.J."/>
            <person name="Westrop G.D."/>
            <person name="Mueller S."/>
            <person name="Dessi D."/>
            <person name="Fiori P.L."/>
            <person name="Ren Q."/>
            <person name="Paulsen I."/>
            <person name="Zhang H."/>
            <person name="Bastida-Corcuera F.D."/>
            <person name="Simoes-Barbosa A."/>
            <person name="Brown M.T."/>
            <person name="Hayes R.D."/>
            <person name="Mukherjee M."/>
            <person name="Okumura C.Y."/>
            <person name="Schneider R."/>
            <person name="Smith A.J."/>
            <person name="Vanacova S."/>
            <person name="Villalvazo M."/>
            <person name="Haas B.J."/>
            <person name="Pertea M."/>
            <person name="Feldblyum T.V."/>
            <person name="Utterback T.R."/>
            <person name="Shu C.L."/>
            <person name="Osoegawa K."/>
            <person name="de Jong P.J."/>
            <person name="Hrdy I."/>
            <person name="Horvathova L."/>
            <person name="Zubacova Z."/>
            <person name="Dolezal P."/>
            <person name="Malik S.B."/>
            <person name="Logsdon J.M. Jr."/>
            <person name="Henze K."/>
            <person name="Gupta A."/>
            <person name="Wang C.C."/>
            <person name="Dunne R.L."/>
            <person name="Upcroft J.A."/>
            <person name="Upcroft P."/>
            <person name="White O."/>
            <person name="Salzberg S.L."/>
            <person name="Tang P."/>
            <person name="Chiu C.-H."/>
            <person name="Lee Y.-S."/>
            <person name="Embley T.M."/>
            <person name="Coombs G.H."/>
            <person name="Mottram J.C."/>
            <person name="Tachezy J."/>
            <person name="Fraser-Liggett C.M."/>
            <person name="Johnson P.J."/>
        </authorList>
    </citation>
    <scope>NUCLEOTIDE SEQUENCE [LARGE SCALE GENOMIC DNA]</scope>
    <source>
        <strain evidence="2">G3</strain>
    </source>
</reference>
<dbReference type="InParanoid" id="A2DRM2"/>
<keyword evidence="1" id="KW-0472">Membrane</keyword>
<gene>
    <name evidence="2" type="ORF">TVAG_281020</name>
</gene>
<keyword evidence="3" id="KW-1185">Reference proteome</keyword>
<reference evidence="2" key="1">
    <citation type="submission" date="2006-10" db="EMBL/GenBank/DDBJ databases">
        <authorList>
            <person name="Amadeo P."/>
            <person name="Zhao Q."/>
            <person name="Wortman J."/>
            <person name="Fraser-Liggett C."/>
            <person name="Carlton J."/>
        </authorList>
    </citation>
    <scope>NUCLEOTIDE SEQUENCE</scope>
    <source>
        <strain evidence="2">G3</strain>
    </source>
</reference>
<dbReference type="KEGG" id="tva:4774998"/>
<evidence type="ECO:0000313" key="2">
    <source>
        <dbReference type="EMBL" id="EAY16985.1"/>
    </source>
</evidence>
<dbReference type="SMR" id="A2DRM2"/>
<name>A2DRM2_TRIV3</name>
<proteinExistence type="predicted"/>
<dbReference type="AlphaFoldDB" id="A2DRM2"/>
<evidence type="ECO:0008006" key="4">
    <source>
        <dbReference type="Google" id="ProtNLM"/>
    </source>
</evidence>